<dbReference type="EMBL" id="CM032187">
    <property type="protein sequence ID" value="KAG7089242.1"/>
    <property type="molecule type" value="Genomic_DNA"/>
</dbReference>
<evidence type="ECO:0000256" key="1">
    <source>
        <dbReference type="SAM" id="MobiDB-lite"/>
    </source>
</evidence>
<sequence>MDTEFTTLLVQPVADLDMPPCYPANPPLFPGKPASNLVGVDSVKLSSCERESAYDRIDTTSSRVRGHECESYEPHDGSNSGSEKDPDVLLLKNLHLLARHSQDVLYFPLLCVGTRRQICSIMVSALMHRRIFGVSSPLLGLSFDPLECEIQVVYGWLAASPSHGCIEAHLAYSPCFRRLDHGCGAFDLSVYSSLRCFTTYLLEVTPVLLASSYNARGNSPQVLGQLRSLAWQVDSLLDEEREEREYHFQKWISEQW</sequence>
<evidence type="ECO:0000313" key="3">
    <source>
        <dbReference type="Proteomes" id="UP001049176"/>
    </source>
</evidence>
<dbReference type="RefSeq" id="XP_043005712.1">
    <property type="nucleotide sequence ID" value="XM_043155928.1"/>
</dbReference>
<comment type="caution">
    <text evidence="2">The sequence shown here is derived from an EMBL/GenBank/DDBJ whole genome shotgun (WGS) entry which is preliminary data.</text>
</comment>
<proteinExistence type="predicted"/>
<dbReference type="OrthoDB" id="2919059at2759"/>
<dbReference type="KEGG" id="more:E1B28_010941"/>
<evidence type="ECO:0000313" key="2">
    <source>
        <dbReference type="EMBL" id="KAG7089242.1"/>
    </source>
</evidence>
<gene>
    <name evidence="2" type="ORF">E1B28_010941</name>
</gene>
<keyword evidence="3" id="KW-1185">Reference proteome</keyword>
<accession>A0A9P7RTL2</accession>
<organism evidence="2 3">
    <name type="scientific">Marasmius oreades</name>
    <name type="common">fairy-ring Marasmius</name>
    <dbReference type="NCBI Taxonomy" id="181124"/>
    <lineage>
        <taxon>Eukaryota</taxon>
        <taxon>Fungi</taxon>
        <taxon>Dikarya</taxon>
        <taxon>Basidiomycota</taxon>
        <taxon>Agaricomycotina</taxon>
        <taxon>Agaricomycetes</taxon>
        <taxon>Agaricomycetidae</taxon>
        <taxon>Agaricales</taxon>
        <taxon>Marasmiineae</taxon>
        <taxon>Marasmiaceae</taxon>
        <taxon>Marasmius</taxon>
    </lineage>
</organism>
<name>A0A9P7RTL2_9AGAR</name>
<reference evidence="2" key="1">
    <citation type="journal article" date="2021" name="Genome Biol. Evol.">
        <title>The assembled and annotated genome of the fairy-ring fungus Marasmius oreades.</title>
        <authorList>
            <person name="Hiltunen M."/>
            <person name="Ament-Velasquez S.L."/>
            <person name="Johannesson H."/>
        </authorList>
    </citation>
    <scope>NUCLEOTIDE SEQUENCE</scope>
    <source>
        <strain evidence="2">03SP1</strain>
    </source>
</reference>
<dbReference type="Proteomes" id="UP001049176">
    <property type="component" value="Chromosome 7"/>
</dbReference>
<dbReference type="GeneID" id="66080016"/>
<protein>
    <submittedName>
        <fullName evidence="2">Uncharacterized protein</fullName>
    </submittedName>
</protein>
<feature type="region of interest" description="Disordered" evidence="1">
    <location>
        <begin position="65"/>
        <end position="84"/>
    </location>
</feature>
<dbReference type="AlphaFoldDB" id="A0A9P7RTL2"/>